<gene>
    <name evidence="2" type="primary">nfdA_2</name>
    <name evidence="2" type="ORF">NCTC9128_05857</name>
</gene>
<evidence type="ECO:0000313" key="2">
    <source>
        <dbReference type="EMBL" id="SQC39712.1"/>
    </source>
</evidence>
<protein>
    <submittedName>
        <fullName evidence="2">Metal-dependent hydrolase</fullName>
        <ecNumber evidence="2">3.5.1.91</ecNumber>
    </submittedName>
</protein>
<dbReference type="AlphaFoldDB" id="A0A2X3E761"/>
<evidence type="ECO:0000259" key="1">
    <source>
        <dbReference type="Pfam" id="PF07969"/>
    </source>
</evidence>
<feature type="domain" description="Amidohydrolase 3" evidence="1">
    <location>
        <begin position="3"/>
        <end position="131"/>
    </location>
</feature>
<organism evidence="2 3">
    <name type="scientific">Klebsiella pneumoniae</name>
    <dbReference type="NCBI Taxonomy" id="573"/>
    <lineage>
        <taxon>Bacteria</taxon>
        <taxon>Pseudomonadati</taxon>
        <taxon>Pseudomonadota</taxon>
        <taxon>Gammaproteobacteria</taxon>
        <taxon>Enterobacterales</taxon>
        <taxon>Enterobacteriaceae</taxon>
        <taxon>Klebsiella/Raoultella group</taxon>
        <taxon>Klebsiella</taxon>
        <taxon>Klebsiella pneumoniae complex</taxon>
    </lineage>
</organism>
<evidence type="ECO:0000313" key="3">
    <source>
        <dbReference type="Proteomes" id="UP000251088"/>
    </source>
</evidence>
<dbReference type="GO" id="GO:0016810">
    <property type="term" value="F:hydrolase activity, acting on carbon-nitrogen (but not peptide) bonds"/>
    <property type="evidence" value="ECO:0007669"/>
    <property type="project" value="InterPro"/>
</dbReference>
<sequence>MRERYGEEREAQFYDYAALFGAGVTVTIGTDLPLFIPSVPDSMYAACSRQFPDGSPVNGWYRERGMTRQQLLTAWTLNSARHHGMEEMTGSLEPGKRADIAVFDRNLLSCPNDELRTSTVVLTLVDGRITHDLL</sequence>
<dbReference type="InterPro" id="IPR013108">
    <property type="entry name" value="Amidohydro_3"/>
</dbReference>
<dbReference type="Gene3D" id="3.20.20.140">
    <property type="entry name" value="Metal-dependent hydrolases"/>
    <property type="match status" value="1"/>
</dbReference>
<dbReference type="SUPFAM" id="SSF51338">
    <property type="entry name" value="Composite domain of metallo-dependent hydrolases"/>
    <property type="match status" value="1"/>
</dbReference>
<dbReference type="EC" id="3.5.1.91" evidence="2"/>
<dbReference type="InterPro" id="IPR011059">
    <property type="entry name" value="Metal-dep_hydrolase_composite"/>
</dbReference>
<dbReference type="Proteomes" id="UP000251088">
    <property type="component" value="Unassembled WGS sequence"/>
</dbReference>
<keyword evidence="2" id="KW-0378">Hydrolase</keyword>
<dbReference type="PANTHER" id="PTHR22642:SF2">
    <property type="entry name" value="PROTEIN LONG AFTER FAR-RED 3"/>
    <property type="match status" value="1"/>
</dbReference>
<dbReference type="InterPro" id="IPR032466">
    <property type="entry name" value="Metal_Hydrolase"/>
</dbReference>
<name>A0A2X3E761_KLEPN</name>
<dbReference type="Gene3D" id="2.30.40.10">
    <property type="entry name" value="Urease, subunit C, domain 1"/>
    <property type="match status" value="1"/>
</dbReference>
<proteinExistence type="predicted"/>
<dbReference type="PANTHER" id="PTHR22642">
    <property type="entry name" value="IMIDAZOLONEPROPIONASE"/>
    <property type="match status" value="1"/>
</dbReference>
<accession>A0A2X3E761</accession>
<dbReference type="SUPFAM" id="SSF51556">
    <property type="entry name" value="Metallo-dependent hydrolases"/>
    <property type="match status" value="1"/>
</dbReference>
<reference evidence="2 3" key="1">
    <citation type="submission" date="2018-06" db="EMBL/GenBank/DDBJ databases">
        <authorList>
            <consortium name="Pathogen Informatics"/>
            <person name="Doyle S."/>
        </authorList>
    </citation>
    <scope>NUCLEOTIDE SEQUENCE [LARGE SCALE GENOMIC DNA]</scope>
    <source>
        <strain evidence="2 3">NCTC9128</strain>
    </source>
</reference>
<dbReference type="Pfam" id="PF07969">
    <property type="entry name" value="Amidohydro_3"/>
    <property type="match status" value="1"/>
</dbReference>
<dbReference type="EMBL" id="UAWN01000014">
    <property type="protein sequence ID" value="SQC39712.1"/>
    <property type="molecule type" value="Genomic_DNA"/>
</dbReference>